<evidence type="ECO:0000256" key="1">
    <source>
        <dbReference type="SAM" id="MobiDB-lite"/>
    </source>
</evidence>
<proteinExistence type="predicted"/>
<protein>
    <submittedName>
        <fullName evidence="3">Polyphosphate kinase 2</fullName>
    </submittedName>
</protein>
<dbReference type="Pfam" id="PF03976">
    <property type="entry name" value="PPK2"/>
    <property type="match status" value="1"/>
</dbReference>
<dbReference type="KEGG" id="haz:A9404_02480"/>
<dbReference type="OrthoDB" id="9775224at2"/>
<feature type="compositionally biased region" description="Basic residues" evidence="1">
    <location>
        <begin position="294"/>
        <end position="305"/>
    </location>
</feature>
<dbReference type="STRING" id="1860122.A9404_02480"/>
<keyword evidence="3" id="KW-0808">Transferase</keyword>
<dbReference type="GO" id="GO:0006797">
    <property type="term" value="P:polyphosphate metabolic process"/>
    <property type="evidence" value="ECO:0007669"/>
    <property type="project" value="InterPro"/>
</dbReference>
<reference evidence="3 4" key="1">
    <citation type="submission" date="2016-06" db="EMBL/GenBank/DDBJ databases">
        <title>Insight into the functional genes involving in sulfur oxidation in Pearl River water.</title>
        <authorList>
            <person name="Luo J."/>
            <person name="Tan X."/>
            <person name="Lin W."/>
        </authorList>
    </citation>
    <scope>NUCLEOTIDE SEQUENCE [LARGE SCALE GENOMIC DNA]</scope>
    <source>
        <strain evidence="3 4">LS2</strain>
    </source>
</reference>
<dbReference type="InterPro" id="IPR027417">
    <property type="entry name" value="P-loop_NTPase"/>
</dbReference>
<evidence type="ECO:0000313" key="3">
    <source>
        <dbReference type="EMBL" id="ANJ66395.1"/>
    </source>
</evidence>
<organism evidence="3 4">
    <name type="scientific">Halothiobacillus diazotrophicus</name>
    <dbReference type="NCBI Taxonomy" id="1860122"/>
    <lineage>
        <taxon>Bacteria</taxon>
        <taxon>Pseudomonadati</taxon>
        <taxon>Pseudomonadota</taxon>
        <taxon>Gammaproteobacteria</taxon>
        <taxon>Chromatiales</taxon>
        <taxon>Halothiobacillaceae</taxon>
        <taxon>Halothiobacillus</taxon>
    </lineage>
</organism>
<feature type="region of interest" description="Disordered" evidence="1">
    <location>
        <begin position="279"/>
        <end position="305"/>
    </location>
</feature>
<sequence length="305" mass="35414">MDYREQFLVDPEKPLILADIDPGSTGDHDKRDKAEAETEAYRNEMEQRQFLLFADGRQSLLVVLQALDAAGKDGVIRHVFKAMNPQGTRVHGFKQPTPQEAAHDFLWRVHQHVPAKGEVVIFNRSHYEDVLVVRVHNLVPESVWSERYDMINEFERLLTQNGTKILKFFLHISPDEQLERFKDRLDDPTRHWKISESDYSEREFWPQYTQAYEEALVRTSTSHAPWYVIPANRKWFRNLAISQIISNTLNEMNLNLPPTRVDIKDIRLRYHAAVKAADELNGNGENNGKDGKRGKNGNGKKNKKD</sequence>
<dbReference type="InterPro" id="IPR022488">
    <property type="entry name" value="PPK2-related"/>
</dbReference>
<dbReference type="Proteomes" id="UP000078596">
    <property type="component" value="Chromosome"/>
</dbReference>
<dbReference type="PANTHER" id="PTHR34383">
    <property type="entry name" value="POLYPHOSPHATE:AMP PHOSPHOTRANSFERASE-RELATED"/>
    <property type="match status" value="1"/>
</dbReference>
<keyword evidence="3" id="KW-0418">Kinase</keyword>
<dbReference type="SUPFAM" id="SSF52540">
    <property type="entry name" value="P-loop containing nucleoside triphosphate hydrolases"/>
    <property type="match status" value="1"/>
</dbReference>
<dbReference type="GO" id="GO:0016301">
    <property type="term" value="F:kinase activity"/>
    <property type="evidence" value="ECO:0007669"/>
    <property type="project" value="UniProtKB-KW"/>
</dbReference>
<dbReference type="EMBL" id="CP016027">
    <property type="protein sequence ID" value="ANJ66395.1"/>
    <property type="molecule type" value="Genomic_DNA"/>
</dbReference>
<dbReference type="GO" id="GO:0016776">
    <property type="term" value="F:phosphotransferase activity, phosphate group as acceptor"/>
    <property type="evidence" value="ECO:0007669"/>
    <property type="project" value="InterPro"/>
</dbReference>
<dbReference type="NCBIfam" id="TIGR03709">
    <property type="entry name" value="PPK2_rel_1"/>
    <property type="match status" value="1"/>
</dbReference>
<keyword evidence="4" id="KW-1185">Reference proteome</keyword>
<dbReference type="Gene3D" id="3.40.50.300">
    <property type="entry name" value="P-loop containing nucleotide triphosphate hydrolases"/>
    <property type="match status" value="1"/>
</dbReference>
<accession>A0A191ZEV8</accession>
<name>A0A191ZEV8_9GAMM</name>
<dbReference type="InterPro" id="IPR022300">
    <property type="entry name" value="PPK2-rel_1"/>
</dbReference>
<evidence type="ECO:0000259" key="2">
    <source>
        <dbReference type="Pfam" id="PF03976"/>
    </source>
</evidence>
<evidence type="ECO:0000313" key="4">
    <source>
        <dbReference type="Proteomes" id="UP000078596"/>
    </source>
</evidence>
<dbReference type="RefSeq" id="WP_066098356.1">
    <property type="nucleotide sequence ID" value="NZ_CP016027.1"/>
</dbReference>
<dbReference type="PANTHER" id="PTHR34383:SF3">
    <property type="entry name" value="POLYPHOSPHATE:AMP PHOSPHOTRANSFERASE"/>
    <property type="match status" value="1"/>
</dbReference>
<dbReference type="AlphaFoldDB" id="A0A191ZEV8"/>
<gene>
    <name evidence="3" type="ORF">A9404_02480</name>
</gene>
<feature type="domain" description="Polyphosphate kinase-2-related" evidence="2">
    <location>
        <begin position="30"/>
        <end position="253"/>
    </location>
</feature>